<dbReference type="InParanoid" id="A0A1Q3AMV8"/>
<protein>
    <submittedName>
        <fullName evidence="4">Zf-CCHC domain-containing protein</fullName>
    </submittedName>
</protein>
<dbReference type="OrthoDB" id="1829321at2759"/>
<dbReference type="Proteomes" id="UP000187406">
    <property type="component" value="Unassembled WGS sequence"/>
</dbReference>
<dbReference type="SUPFAM" id="SSF57756">
    <property type="entry name" value="Retrovirus zinc finger-like domains"/>
    <property type="match status" value="1"/>
</dbReference>
<dbReference type="SMART" id="SM00343">
    <property type="entry name" value="ZnF_C2HC"/>
    <property type="match status" value="2"/>
</dbReference>
<dbReference type="GO" id="GO:0008270">
    <property type="term" value="F:zinc ion binding"/>
    <property type="evidence" value="ECO:0007669"/>
    <property type="project" value="UniProtKB-KW"/>
</dbReference>
<accession>A0A1Q3AMV8</accession>
<dbReference type="InterPro" id="IPR001878">
    <property type="entry name" value="Znf_CCHC"/>
</dbReference>
<keyword evidence="1" id="KW-0863">Zinc-finger</keyword>
<dbReference type="PROSITE" id="PS50158">
    <property type="entry name" value="ZF_CCHC"/>
    <property type="match status" value="1"/>
</dbReference>
<evidence type="ECO:0000313" key="4">
    <source>
        <dbReference type="EMBL" id="GAV57089.1"/>
    </source>
</evidence>
<keyword evidence="2" id="KW-0175">Coiled coil</keyword>
<sequence length="262" mass="30923">MALLTKRIRRILFDKKNFSKKQLKKFQTKGDSSKSDKDEKEVICYECNKPGHIRHDCPKLNKKKDKKKAMIATWSDNNDSSLDEDENEEIANIAFMDMEDEKEVCSSSFSYNDLQNEYNELLDVLDDLNREYQLLKKIAKDRAKENVELKYYIPDMKKDEGLVEKNFALEKDKSELKMEIDALKKTFSKFFDSSNKLDKLLGMQCCLFDKSGLGFHEMNKVQHFNKLLDRKKNVINFNYCGNFGHLSSNCWFRRKNTKIKRV</sequence>
<gene>
    <name evidence="4" type="ORF">CFOL_v3_00627</name>
</gene>
<keyword evidence="5" id="KW-1185">Reference proteome</keyword>
<name>A0A1Q3AMV8_CEPFO</name>
<comment type="caution">
    <text evidence="4">The sequence shown here is derived from an EMBL/GenBank/DDBJ whole genome shotgun (WGS) entry which is preliminary data.</text>
</comment>
<dbReference type="Gene3D" id="4.10.60.10">
    <property type="entry name" value="Zinc finger, CCHC-type"/>
    <property type="match status" value="1"/>
</dbReference>
<evidence type="ECO:0000313" key="5">
    <source>
        <dbReference type="Proteomes" id="UP000187406"/>
    </source>
</evidence>
<proteinExistence type="predicted"/>
<dbReference type="Pfam" id="PF00098">
    <property type="entry name" value="zf-CCHC"/>
    <property type="match status" value="1"/>
</dbReference>
<feature type="domain" description="CCHC-type" evidence="3">
    <location>
        <begin position="44"/>
        <end position="59"/>
    </location>
</feature>
<dbReference type="AlphaFoldDB" id="A0A1Q3AMV8"/>
<feature type="coiled-coil region" evidence="2">
    <location>
        <begin position="111"/>
        <end position="186"/>
    </location>
</feature>
<evidence type="ECO:0000259" key="3">
    <source>
        <dbReference type="PROSITE" id="PS50158"/>
    </source>
</evidence>
<reference evidence="5" key="1">
    <citation type="submission" date="2016-04" db="EMBL/GenBank/DDBJ databases">
        <title>Cephalotus genome sequencing.</title>
        <authorList>
            <person name="Fukushima K."/>
            <person name="Hasebe M."/>
            <person name="Fang X."/>
        </authorList>
    </citation>
    <scope>NUCLEOTIDE SEQUENCE [LARGE SCALE GENOMIC DNA]</scope>
    <source>
        <strain evidence="5">cv. St1</strain>
    </source>
</reference>
<dbReference type="GO" id="GO:0003676">
    <property type="term" value="F:nucleic acid binding"/>
    <property type="evidence" value="ECO:0007669"/>
    <property type="project" value="InterPro"/>
</dbReference>
<organism evidence="4 5">
    <name type="scientific">Cephalotus follicularis</name>
    <name type="common">Albany pitcher plant</name>
    <dbReference type="NCBI Taxonomy" id="3775"/>
    <lineage>
        <taxon>Eukaryota</taxon>
        <taxon>Viridiplantae</taxon>
        <taxon>Streptophyta</taxon>
        <taxon>Embryophyta</taxon>
        <taxon>Tracheophyta</taxon>
        <taxon>Spermatophyta</taxon>
        <taxon>Magnoliopsida</taxon>
        <taxon>eudicotyledons</taxon>
        <taxon>Gunneridae</taxon>
        <taxon>Pentapetalae</taxon>
        <taxon>rosids</taxon>
        <taxon>fabids</taxon>
        <taxon>Oxalidales</taxon>
        <taxon>Cephalotaceae</taxon>
        <taxon>Cephalotus</taxon>
    </lineage>
</organism>
<evidence type="ECO:0000256" key="1">
    <source>
        <dbReference type="PROSITE-ProRule" id="PRU00047"/>
    </source>
</evidence>
<evidence type="ECO:0000256" key="2">
    <source>
        <dbReference type="SAM" id="Coils"/>
    </source>
</evidence>
<dbReference type="InterPro" id="IPR036875">
    <property type="entry name" value="Znf_CCHC_sf"/>
</dbReference>
<keyword evidence="1" id="KW-0479">Metal-binding</keyword>
<dbReference type="EMBL" id="BDDD01000016">
    <property type="protein sequence ID" value="GAV57089.1"/>
    <property type="molecule type" value="Genomic_DNA"/>
</dbReference>
<keyword evidence="1" id="KW-0862">Zinc</keyword>